<dbReference type="InterPro" id="IPR039426">
    <property type="entry name" value="TonB-dep_rcpt-like"/>
</dbReference>
<dbReference type="InterPro" id="IPR036942">
    <property type="entry name" value="Beta-barrel_TonB_sf"/>
</dbReference>
<evidence type="ECO:0000256" key="4">
    <source>
        <dbReference type="ARBA" id="ARBA00022692"/>
    </source>
</evidence>
<evidence type="ECO:0000256" key="1">
    <source>
        <dbReference type="ARBA" id="ARBA00004571"/>
    </source>
</evidence>
<keyword evidence="2 8" id="KW-0813">Transport</keyword>
<protein>
    <submittedName>
        <fullName evidence="13">TonB-dependent receptor</fullName>
    </submittedName>
</protein>
<dbReference type="Pfam" id="PF07715">
    <property type="entry name" value="Plug"/>
    <property type="match status" value="1"/>
</dbReference>
<dbReference type="InterPro" id="IPR037066">
    <property type="entry name" value="Plug_dom_sf"/>
</dbReference>
<feature type="chain" id="PRO_5046016840" evidence="10">
    <location>
        <begin position="23"/>
        <end position="921"/>
    </location>
</feature>
<dbReference type="RefSeq" id="WP_221032765.1">
    <property type="nucleotide sequence ID" value="NZ_CP139781.1"/>
</dbReference>
<gene>
    <name evidence="13" type="ORF">K1X11_012850</name>
</gene>
<dbReference type="InterPro" id="IPR012910">
    <property type="entry name" value="Plug_dom"/>
</dbReference>
<organism evidence="13 14">
    <name type="scientific">Actomonas aquatica</name>
    <dbReference type="NCBI Taxonomy" id="2866162"/>
    <lineage>
        <taxon>Bacteria</taxon>
        <taxon>Pseudomonadati</taxon>
        <taxon>Verrucomicrobiota</taxon>
        <taxon>Opitutia</taxon>
        <taxon>Opitutales</taxon>
        <taxon>Opitutaceae</taxon>
        <taxon>Actomonas</taxon>
    </lineage>
</organism>
<keyword evidence="7 8" id="KW-0998">Cell outer membrane</keyword>
<evidence type="ECO:0000256" key="6">
    <source>
        <dbReference type="ARBA" id="ARBA00023136"/>
    </source>
</evidence>
<dbReference type="Gene3D" id="2.170.130.10">
    <property type="entry name" value="TonB-dependent receptor, plug domain"/>
    <property type="match status" value="1"/>
</dbReference>
<feature type="signal peptide" evidence="10">
    <location>
        <begin position="1"/>
        <end position="22"/>
    </location>
</feature>
<dbReference type="SUPFAM" id="SSF56935">
    <property type="entry name" value="Porins"/>
    <property type="match status" value="1"/>
</dbReference>
<dbReference type="Gene3D" id="2.40.170.20">
    <property type="entry name" value="TonB-dependent receptor, beta-barrel domain"/>
    <property type="match status" value="1"/>
</dbReference>
<evidence type="ECO:0000256" key="8">
    <source>
        <dbReference type="PROSITE-ProRule" id="PRU01360"/>
    </source>
</evidence>
<dbReference type="InterPro" id="IPR010104">
    <property type="entry name" value="TonB_rcpt_bac"/>
</dbReference>
<evidence type="ECO:0000259" key="12">
    <source>
        <dbReference type="Pfam" id="PF07715"/>
    </source>
</evidence>
<evidence type="ECO:0000256" key="3">
    <source>
        <dbReference type="ARBA" id="ARBA00022452"/>
    </source>
</evidence>
<dbReference type="Gene3D" id="2.60.40.1120">
    <property type="entry name" value="Carboxypeptidase-like, regulatory domain"/>
    <property type="match status" value="1"/>
</dbReference>
<keyword evidence="10" id="KW-0732">Signal</keyword>
<keyword evidence="3 8" id="KW-1134">Transmembrane beta strand</keyword>
<evidence type="ECO:0000313" key="13">
    <source>
        <dbReference type="EMBL" id="WRQ85694.1"/>
    </source>
</evidence>
<evidence type="ECO:0000259" key="11">
    <source>
        <dbReference type="Pfam" id="PF00593"/>
    </source>
</evidence>
<dbReference type="PANTHER" id="PTHR40980:SF4">
    <property type="entry name" value="TONB-DEPENDENT RECEPTOR-LIKE BETA-BARREL DOMAIN-CONTAINING PROTEIN"/>
    <property type="match status" value="1"/>
</dbReference>
<dbReference type="InterPro" id="IPR013784">
    <property type="entry name" value="Carb-bd-like_fold"/>
</dbReference>
<evidence type="ECO:0000313" key="14">
    <source>
        <dbReference type="Proteomes" id="UP000738431"/>
    </source>
</evidence>
<dbReference type="PANTHER" id="PTHR40980">
    <property type="entry name" value="PLUG DOMAIN-CONTAINING PROTEIN"/>
    <property type="match status" value="1"/>
</dbReference>
<evidence type="ECO:0000256" key="10">
    <source>
        <dbReference type="SAM" id="SignalP"/>
    </source>
</evidence>
<evidence type="ECO:0000256" key="7">
    <source>
        <dbReference type="ARBA" id="ARBA00023237"/>
    </source>
</evidence>
<keyword evidence="6 8" id="KW-0472">Membrane</keyword>
<dbReference type="CDD" id="cd01347">
    <property type="entry name" value="ligand_gated_channel"/>
    <property type="match status" value="1"/>
</dbReference>
<evidence type="ECO:0000256" key="5">
    <source>
        <dbReference type="ARBA" id="ARBA00023077"/>
    </source>
</evidence>
<comment type="similarity">
    <text evidence="8 9">Belongs to the TonB-dependent receptor family.</text>
</comment>
<dbReference type="PROSITE" id="PS52016">
    <property type="entry name" value="TONB_DEPENDENT_REC_3"/>
    <property type="match status" value="1"/>
</dbReference>
<reference evidence="13 14" key="2">
    <citation type="submission" date="2023-12" db="EMBL/GenBank/DDBJ databases">
        <title>Description of an unclassified Opitutus bacterium of Verrucomicrobiota.</title>
        <authorList>
            <person name="Zhang D.-F."/>
        </authorList>
    </citation>
    <scope>NUCLEOTIDE SEQUENCE [LARGE SCALE GENOMIC DNA]</scope>
    <source>
        <strain evidence="13 14">WL0086</strain>
    </source>
</reference>
<evidence type="ECO:0000256" key="2">
    <source>
        <dbReference type="ARBA" id="ARBA00022448"/>
    </source>
</evidence>
<dbReference type="Pfam" id="PF00593">
    <property type="entry name" value="TonB_dep_Rec_b-barrel"/>
    <property type="match status" value="1"/>
</dbReference>
<evidence type="ECO:0000256" key="9">
    <source>
        <dbReference type="RuleBase" id="RU003357"/>
    </source>
</evidence>
<keyword evidence="4 8" id="KW-0812">Transmembrane</keyword>
<dbReference type="InterPro" id="IPR000531">
    <property type="entry name" value="Beta-barrel_TonB"/>
</dbReference>
<dbReference type="SUPFAM" id="SSF49452">
    <property type="entry name" value="Starch-binding domain-like"/>
    <property type="match status" value="1"/>
</dbReference>
<sequence>MKRILCTLLLALGSAATLLAQALGTVSGRVIDANTGLALEGVRVQVAGTAATTFTGSDGRYTVPNVEAGSQTLRFSYVGYDEMESAVEVSSTGVTRLDAAFEVLEMEAMVIQGAVVGTARAINAQRAADTLSNIVASDAIGSFPDQNAAEALQRVPGLSLYRDQGEGRYIVVRGINYALNNVQLDGVKLASPEEGDRGIALDVIPADAMDSVEVTKVPTPDMDGEGIGGTVNIKSKSAFDHDGMHASFKAQGIYSALSGKTGYKFNGKFSTVTEDGKLGLLIAPTWQVRKFGSYNYENDGWSEEESPTDGNDYYFLEAMNYRDYVIERERYGVSAAIEGRPNENLDWYVRGNYNRFKDTEQRYRTVIDFTEGDLVALDANSATIEDLRRFRRDLRDRVKDQDLQAVSAGFDFRNSAWTIDGKLGYSKGHEESPDETQYRFRRNTRDGVFTYDFSNAYDLRISQLAGASIENPASYELQRVEFTSDAGDETEFDALLNARYDFGGDAPSFVKFGGAFRSKEKTSEVEVFEYSDGPDSFSFANLAGEIGDYPFGFDVPRIDRAAAAEAFFPNLSSFDAERVFEDSELDDWVSNEDVLAGYVMGSTTIGRTTYTAGVRVERTKFDSTGKQVDLENEVVLGNERFSRSYTNWLPGVYLRHDLSDSIVLRASFSNSLSRPSFGSSAARIAINHDDEEVFLGNPALEALESTNWDASVEYYLPSLGVMSASVFYKDIKNFSYEYEVDGGYAPLPDYELTTFANGSSGEIRGLELAYQQQLTMLAAPFDGFGVMANVTFADSEATYPTRPGETLDFIGNSDLVGNLALTYERKGFFARLALNHRSERLREDEEFGGDIYEDVWVDDATQLDLTVRYRVNHNWEIFGEWANITNEPFRVFFKSPNGGGDRLGQWEEYDWTANFGVRWSL</sequence>
<comment type="subcellular location">
    <subcellularLocation>
        <location evidence="1 8">Cell outer membrane</location>
        <topology evidence="1 8">Multi-pass membrane protein</topology>
    </subcellularLocation>
</comment>
<dbReference type="EMBL" id="CP139781">
    <property type="protein sequence ID" value="WRQ85694.1"/>
    <property type="molecule type" value="Genomic_DNA"/>
</dbReference>
<reference evidence="13 14" key="1">
    <citation type="submission" date="2021-08" db="EMBL/GenBank/DDBJ databases">
        <authorList>
            <person name="Zhang D."/>
            <person name="Zhang A."/>
            <person name="Wang L."/>
        </authorList>
    </citation>
    <scope>NUCLEOTIDE SEQUENCE [LARGE SCALE GENOMIC DNA]</scope>
    <source>
        <strain evidence="13 14">WL0086</strain>
    </source>
</reference>
<accession>A0ABZ1C216</accession>
<keyword evidence="14" id="KW-1185">Reference proteome</keyword>
<dbReference type="Pfam" id="PF13715">
    <property type="entry name" value="CarbopepD_reg_2"/>
    <property type="match status" value="1"/>
</dbReference>
<feature type="domain" description="TonB-dependent receptor-like beta-barrel" evidence="11">
    <location>
        <begin position="429"/>
        <end position="883"/>
    </location>
</feature>
<dbReference type="Proteomes" id="UP000738431">
    <property type="component" value="Chromosome"/>
</dbReference>
<name>A0ABZ1C216_9BACT</name>
<keyword evidence="5 9" id="KW-0798">TonB box</keyword>
<feature type="domain" description="TonB-dependent receptor plug" evidence="12">
    <location>
        <begin position="132"/>
        <end position="230"/>
    </location>
</feature>
<proteinExistence type="inferred from homology"/>
<keyword evidence="13" id="KW-0675">Receptor</keyword>
<dbReference type="NCBIfam" id="TIGR01782">
    <property type="entry name" value="TonB-Xanth-Caul"/>
    <property type="match status" value="1"/>
</dbReference>